<reference evidence="2" key="1">
    <citation type="submission" date="2018-09" db="EMBL/GenBank/DDBJ databases">
        <title>YIM PH21274 draft genome.</title>
        <authorList>
            <person name="Miao C."/>
        </authorList>
    </citation>
    <scope>NUCLEOTIDE SEQUENCE [LARGE SCALE GENOMIC DNA]</scope>
    <source>
        <strain evidence="2">YIM PH 21724</strain>
    </source>
</reference>
<sequence length="175" mass="19404">MTTQWRIESLTPERVLGLSACHIACWREAYRGLVPDHVLDAMDIERGARRWERIRAQYPENIHVAMHGDEVVGFIAAGPATGAGAVTPFELYALYVRSAWYGTGLAHELLAAAVPPDIPCSLWVFADNSRARAFYGKYGFVPDGASRPEPFSPVIEIRMVRGTLGGNRFGERSRT</sequence>
<proteinExistence type="predicted"/>
<keyword evidence="3" id="KW-1185">Reference proteome</keyword>
<feature type="domain" description="N-acetyltransferase" evidence="1">
    <location>
        <begin position="28"/>
        <end position="161"/>
    </location>
</feature>
<organism evidence="2 3">
    <name type="scientific">Nocardia panacis</name>
    <dbReference type="NCBI Taxonomy" id="2340916"/>
    <lineage>
        <taxon>Bacteria</taxon>
        <taxon>Bacillati</taxon>
        <taxon>Actinomycetota</taxon>
        <taxon>Actinomycetes</taxon>
        <taxon>Mycobacteriales</taxon>
        <taxon>Nocardiaceae</taxon>
        <taxon>Nocardia</taxon>
    </lineage>
</organism>
<comment type="caution">
    <text evidence="2">The sequence shown here is derived from an EMBL/GenBank/DDBJ whole genome shotgun (WGS) entry which is preliminary data.</text>
</comment>
<dbReference type="PROSITE" id="PS51186">
    <property type="entry name" value="GNAT"/>
    <property type="match status" value="1"/>
</dbReference>
<evidence type="ECO:0000313" key="2">
    <source>
        <dbReference type="EMBL" id="RJO74955.1"/>
    </source>
</evidence>
<evidence type="ECO:0000313" key="3">
    <source>
        <dbReference type="Proteomes" id="UP000266677"/>
    </source>
</evidence>
<dbReference type="OrthoDB" id="5243635at2"/>
<dbReference type="EMBL" id="QZFU01000019">
    <property type="protein sequence ID" value="RJO74955.1"/>
    <property type="molecule type" value="Genomic_DNA"/>
</dbReference>
<dbReference type="Pfam" id="PF13508">
    <property type="entry name" value="Acetyltransf_7"/>
    <property type="match status" value="1"/>
</dbReference>
<dbReference type="AlphaFoldDB" id="A0A3A4KAB0"/>
<dbReference type="CDD" id="cd04301">
    <property type="entry name" value="NAT_SF"/>
    <property type="match status" value="1"/>
</dbReference>
<protein>
    <submittedName>
        <fullName evidence="2">GNAT family N-acetyltransferase</fullName>
    </submittedName>
</protein>
<keyword evidence="2" id="KW-0808">Transferase</keyword>
<dbReference type="SUPFAM" id="SSF55729">
    <property type="entry name" value="Acyl-CoA N-acyltransferases (Nat)"/>
    <property type="match status" value="1"/>
</dbReference>
<dbReference type="Proteomes" id="UP000266677">
    <property type="component" value="Unassembled WGS sequence"/>
</dbReference>
<dbReference type="Gene3D" id="3.40.630.30">
    <property type="match status" value="1"/>
</dbReference>
<dbReference type="InterPro" id="IPR000182">
    <property type="entry name" value="GNAT_dom"/>
</dbReference>
<dbReference type="InterPro" id="IPR016181">
    <property type="entry name" value="Acyl_CoA_acyltransferase"/>
</dbReference>
<accession>A0A3A4KAB0</accession>
<name>A0A3A4KAB0_9NOCA</name>
<dbReference type="RefSeq" id="WP_120041796.1">
    <property type="nucleotide sequence ID" value="NZ_QZFU01000019.1"/>
</dbReference>
<dbReference type="GO" id="GO:0016747">
    <property type="term" value="F:acyltransferase activity, transferring groups other than amino-acyl groups"/>
    <property type="evidence" value="ECO:0007669"/>
    <property type="project" value="InterPro"/>
</dbReference>
<gene>
    <name evidence="2" type="ORF">D5S18_16240</name>
</gene>
<evidence type="ECO:0000259" key="1">
    <source>
        <dbReference type="PROSITE" id="PS51186"/>
    </source>
</evidence>